<evidence type="ECO:0000313" key="3">
    <source>
        <dbReference type="Proteomes" id="UP000789396"/>
    </source>
</evidence>
<reference evidence="2" key="1">
    <citation type="submission" date="2021-06" db="EMBL/GenBank/DDBJ databases">
        <authorList>
            <person name="Kallberg Y."/>
            <person name="Tangrot J."/>
            <person name="Rosling A."/>
        </authorList>
    </citation>
    <scope>NUCLEOTIDE SEQUENCE</scope>
    <source>
        <strain evidence="2">IN212</strain>
    </source>
</reference>
<keyword evidence="3" id="KW-1185">Reference proteome</keyword>
<dbReference type="OrthoDB" id="2415303at2759"/>
<feature type="compositionally biased region" description="Polar residues" evidence="1">
    <location>
        <begin position="1"/>
        <end position="15"/>
    </location>
</feature>
<evidence type="ECO:0000256" key="1">
    <source>
        <dbReference type="SAM" id="MobiDB-lite"/>
    </source>
</evidence>
<evidence type="ECO:0000313" key="2">
    <source>
        <dbReference type="EMBL" id="CAG8575248.1"/>
    </source>
</evidence>
<dbReference type="EMBL" id="CAJVPZ010006570">
    <property type="protein sequence ID" value="CAG8575248.1"/>
    <property type="molecule type" value="Genomic_DNA"/>
</dbReference>
<organism evidence="2 3">
    <name type="scientific">Racocetra fulgida</name>
    <dbReference type="NCBI Taxonomy" id="60492"/>
    <lineage>
        <taxon>Eukaryota</taxon>
        <taxon>Fungi</taxon>
        <taxon>Fungi incertae sedis</taxon>
        <taxon>Mucoromycota</taxon>
        <taxon>Glomeromycotina</taxon>
        <taxon>Glomeromycetes</taxon>
        <taxon>Diversisporales</taxon>
        <taxon>Gigasporaceae</taxon>
        <taxon>Racocetra</taxon>
    </lineage>
</organism>
<dbReference type="AlphaFoldDB" id="A0A9N9G3P7"/>
<gene>
    <name evidence="2" type="ORF">RFULGI_LOCUS5619</name>
</gene>
<dbReference type="Proteomes" id="UP000789396">
    <property type="component" value="Unassembled WGS sequence"/>
</dbReference>
<comment type="caution">
    <text evidence="2">The sequence shown here is derived from an EMBL/GenBank/DDBJ whole genome shotgun (WGS) entry which is preliminary data.</text>
</comment>
<name>A0A9N9G3P7_9GLOM</name>
<accession>A0A9N9G3P7</accession>
<feature type="non-terminal residue" evidence="2">
    <location>
        <position position="1"/>
    </location>
</feature>
<feature type="region of interest" description="Disordered" evidence="1">
    <location>
        <begin position="590"/>
        <end position="610"/>
    </location>
</feature>
<protein>
    <submittedName>
        <fullName evidence="2">1150_t:CDS:1</fullName>
    </submittedName>
</protein>
<feature type="non-terminal residue" evidence="2">
    <location>
        <position position="666"/>
    </location>
</feature>
<feature type="region of interest" description="Disordered" evidence="1">
    <location>
        <begin position="1"/>
        <end position="23"/>
    </location>
</feature>
<sequence>PPNPNIFSPQSLTSNPPSPVVHIHEKEGSKKGQAMYLSIENLANCFTNPKIKNNLAIITKRKSSNKQQKKTKVSQLIEEDSEAGPGLITQAYRKGQRDDSEEDLKNLDKKILWLVQFPDNKEHQEVWQKGIQTAKDMFKVDEVAKKAKEIYLQWGLSNEKVISEKIESLIQEYKAEDKKVLIRVKFAKDDSSYSKRHNYIFKIIDKYQPIRESKRAGKKFVLEVEDVAELEKILKRPIKLLDITYETIFNKSLKIVELAEQVFGANHAGGKLANEIIDWHPTSARKNTKPSKVVTKESELLKDDKIQEIQPGQWCDKGKKIHGPDSNVVYWPKNRHWESIKNITESTAPSIPSLGGMEVLTDYRAKCPRLQELKKKMRWQNNRMQSDLFCEALPVTEKWEYLGAEWKPSDLKNDIIHLPLNTLPDKFLKDMLTDKKVIYWELGYAMTIHTSQGMTLKAPQSVWVIDENLAWDNLIYLAVGRVEYLSQLIRVETPPLPPEIAQEIEEAKKNRRLEHELRPSIQEKLIGYMGQDKEKGREFDLTVDYILTLKRIQEDRCVLCLIEMKFEWDRPGDISVDRIHNNTLNWLDQKFPPTSPALEPEKGKDSPAPVQDNQLLNEIFEAYKRNIRNTPHYQFAHMEPSDPLNRLYEILVKLDVPLYLKLQILT</sequence>
<proteinExistence type="predicted"/>